<dbReference type="InterPro" id="IPR036615">
    <property type="entry name" value="Mur_ligase_C_dom_sf"/>
</dbReference>
<keyword evidence="3" id="KW-0067">ATP-binding</keyword>
<keyword evidence="4" id="KW-0472">Membrane</keyword>
<feature type="transmembrane region" description="Helical" evidence="4">
    <location>
        <begin position="51"/>
        <end position="72"/>
    </location>
</feature>
<protein>
    <submittedName>
        <fullName evidence="7">Mur ligase family protein</fullName>
    </submittedName>
</protein>
<dbReference type="SUPFAM" id="SSF53244">
    <property type="entry name" value="MurD-like peptide ligases, peptide-binding domain"/>
    <property type="match status" value="1"/>
</dbReference>
<dbReference type="PANTHER" id="PTHR43024">
    <property type="entry name" value="UDP-N-ACETYLMURAMOYL-TRIPEPTIDE--D-ALANYL-D-ALANINE LIGASE"/>
    <property type="match status" value="1"/>
</dbReference>
<dbReference type="SUPFAM" id="SSF53623">
    <property type="entry name" value="MurD-like peptide ligases, catalytic domain"/>
    <property type="match status" value="1"/>
</dbReference>
<dbReference type="InterPro" id="IPR051046">
    <property type="entry name" value="MurCDEF_CellWall_CoF430Synth"/>
</dbReference>
<feature type="transmembrane region" description="Helical" evidence="4">
    <location>
        <begin position="178"/>
        <end position="199"/>
    </location>
</feature>
<feature type="transmembrane region" description="Helical" evidence="4">
    <location>
        <begin position="6"/>
        <end position="31"/>
    </location>
</feature>
<dbReference type="RefSeq" id="WP_194214469.1">
    <property type="nucleotide sequence ID" value="NZ_CP061205.1"/>
</dbReference>
<dbReference type="InterPro" id="IPR004101">
    <property type="entry name" value="Mur_ligase_C"/>
</dbReference>
<sequence length="580" mass="62677">MIPEALIMPGLIGFFALWFAVERSLTLMMFFQQEEYDGPRFLKWLQHKNGFDKTASTWLLAALLCGTLSQLLVPTSTDNQMLAVLGYSLLPLAILGLLHGIGRSRSVRKHSKKPLVLTARAKRILYVYGLIAAAILCAIGLISSLAPNGDHYSLRISTQSDSWWDIFGFAHLTYDWQYVAGTALLIVYAQCLPLVLVLANKSLEPMEERVKAGYRAEAVQKFKEINPRVIAITGSFGKTSTKHILSHILGAGAPALATPGSVNTEMGITRVIREQLKPEHQYFIVEMGAYGPGSIARLCKLTPPDAGLITAIGAAHYERFKSLETVAAAKFELAEAVFEKGGGVVVSTDGIEKTLLETSMKAVPGNYTTVGPEGDISLAGFVQDKTGLTLTVKDKDEVHILKVPLFGRHQSGNILLAAACARSLGMPWAAIKGALASMPQIRHRLEVSQTAGGPTLVNDAYNSNPVGFASALESLDALVDGGKRILVTPGMVELGAIHDTEHERLGALAAQHCDIVLVVTPNRIPSFLAGLNGANTGATTVMTFEAQAEAETWVKANWKKGDVVLFENNLPDLYESHFSF</sequence>
<keyword evidence="8" id="KW-1185">Reference proteome</keyword>
<reference evidence="8" key="1">
    <citation type="journal article" date="2019" name="Int. J. Syst. Evol. Microbiol.">
        <title>The Global Catalogue of Microorganisms (GCM) 10K type strain sequencing project: providing services to taxonomists for standard genome sequencing and annotation.</title>
        <authorList>
            <consortium name="The Broad Institute Genomics Platform"/>
            <consortium name="The Broad Institute Genome Sequencing Center for Infectious Disease"/>
            <person name="Wu L."/>
            <person name="Ma J."/>
        </authorList>
    </citation>
    <scope>NUCLEOTIDE SEQUENCE [LARGE SCALE GENOMIC DNA]</scope>
    <source>
        <strain evidence="8">KCTC 62164</strain>
    </source>
</reference>
<evidence type="ECO:0000313" key="7">
    <source>
        <dbReference type="EMBL" id="MFC3053711.1"/>
    </source>
</evidence>
<evidence type="ECO:0000256" key="2">
    <source>
        <dbReference type="ARBA" id="ARBA00022741"/>
    </source>
</evidence>
<dbReference type="EMBL" id="JBHRSL010000028">
    <property type="protein sequence ID" value="MFC3053711.1"/>
    <property type="molecule type" value="Genomic_DNA"/>
</dbReference>
<feature type="domain" description="Mur ligase central" evidence="6">
    <location>
        <begin position="232"/>
        <end position="421"/>
    </location>
</feature>
<keyword evidence="2" id="KW-0547">Nucleotide-binding</keyword>
<keyword evidence="4" id="KW-0812">Transmembrane</keyword>
<dbReference type="GO" id="GO:0016874">
    <property type="term" value="F:ligase activity"/>
    <property type="evidence" value="ECO:0007669"/>
    <property type="project" value="UniProtKB-KW"/>
</dbReference>
<accession>A0ABV7DA53</accession>
<dbReference type="Pfam" id="PF02875">
    <property type="entry name" value="Mur_ligase_C"/>
    <property type="match status" value="1"/>
</dbReference>
<feature type="domain" description="Mur ligase C-terminal" evidence="5">
    <location>
        <begin position="443"/>
        <end position="566"/>
    </location>
</feature>
<dbReference type="InterPro" id="IPR013221">
    <property type="entry name" value="Mur_ligase_cen"/>
</dbReference>
<dbReference type="Proteomes" id="UP001595444">
    <property type="component" value="Unassembled WGS sequence"/>
</dbReference>
<organism evidence="7 8">
    <name type="scientific">Kordiimonas pumila</name>
    <dbReference type="NCBI Taxonomy" id="2161677"/>
    <lineage>
        <taxon>Bacteria</taxon>
        <taxon>Pseudomonadati</taxon>
        <taxon>Pseudomonadota</taxon>
        <taxon>Alphaproteobacteria</taxon>
        <taxon>Kordiimonadales</taxon>
        <taxon>Kordiimonadaceae</taxon>
        <taxon>Kordiimonas</taxon>
    </lineage>
</organism>
<name>A0ABV7DA53_9PROT</name>
<dbReference type="Pfam" id="PF08245">
    <property type="entry name" value="Mur_ligase_M"/>
    <property type="match status" value="1"/>
</dbReference>
<evidence type="ECO:0000256" key="4">
    <source>
        <dbReference type="SAM" id="Phobius"/>
    </source>
</evidence>
<evidence type="ECO:0000259" key="6">
    <source>
        <dbReference type="Pfam" id="PF08245"/>
    </source>
</evidence>
<keyword evidence="4" id="KW-1133">Transmembrane helix</keyword>
<proteinExistence type="predicted"/>
<gene>
    <name evidence="7" type="ORF">ACFOKA_17565</name>
</gene>
<comment type="caution">
    <text evidence="7">The sequence shown here is derived from an EMBL/GenBank/DDBJ whole genome shotgun (WGS) entry which is preliminary data.</text>
</comment>
<feature type="transmembrane region" description="Helical" evidence="4">
    <location>
        <begin position="84"/>
        <end position="102"/>
    </location>
</feature>
<keyword evidence="1 7" id="KW-0436">Ligase</keyword>
<feature type="transmembrane region" description="Helical" evidence="4">
    <location>
        <begin position="123"/>
        <end position="146"/>
    </location>
</feature>
<evidence type="ECO:0000313" key="8">
    <source>
        <dbReference type="Proteomes" id="UP001595444"/>
    </source>
</evidence>
<dbReference type="Gene3D" id="3.90.190.20">
    <property type="entry name" value="Mur ligase, C-terminal domain"/>
    <property type="match status" value="1"/>
</dbReference>
<dbReference type="PANTHER" id="PTHR43024:SF1">
    <property type="entry name" value="UDP-N-ACETYLMURAMOYL-TRIPEPTIDE--D-ALANYL-D-ALANINE LIGASE"/>
    <property type="match status" value="1"/>
</dbReference>
<dbReference type="Gene3D" id="3.40.1190.10">
    <property type="entry name" value="Mur-like, catalytic domain"/>
    <property type="match status" value="1"/>
</dbReference>
<evidence type="ECO:0000256" key="3">
    <source>
        <dbReference type="ARBA" id="ARBA00022840"/>
    </source>
</evidence>
<dbReference type="InterPro" id="IPR036565">
    <property type="entry name" value="Mur-like_cat_sf"/>
</dbReference>
<evidence type="ECO:0000259" key="5">
    <source>
        <dbReference type="Pfam" id="PF02875"/>
    </source>
</evidence>
<evidence type="ECO:0000256" key="1">
    <source>
        <dbReference type="ARBA" id="ARBA00022598"/>
    </source>
</evidence>